<dbReference type="Pfam" id="PF13936">
    <property type="entry name" value="HTH_38"/>
    <property type="match status" value="1"/>
</dbReference>
<dbReference type="EMBL" id="JBHSTM010000002">
    <property type="protein sequence ID" value="MFC6423968.1"/>
    <property type="molecule type" value="Genomic_DNA"/>
</dbReference>
<feature type="domain" description="Transposase IS30-like HTH" evidence="2">
    <location>
        <begin position="2"/>
        <end position="28"/>
    </location>
</feature>
<dbReference type="InterPro" id="IPR025246">
    <property type="entry name" value="IS30-like_HTH"/>
</dbReference>
<proteinExistence type="predicted"/>
<dbReference type="InterPro" id="IPR051917">
    <property type="entry name" value="Transposase-Integrase"/>
</dbReference>
<dbReference type="RefSeq" id="WP_204810251.1">
    <property type="nucleotide sequence ID" value="NZ_BAAAIY010000005.1"/>
</dbReference>
<accession>A0ABW1X7N7</accession>
<gene>
    <name evidence="3" type="ORF">ACFP71_03975</name>
</gene>
<evidence type="ECO:0000259" key="2">
    <source>
        <dbReference type="Pfam" id="PF13936"/>
    </source>
</evidence>
<name>A0ABW1X7N7_9CELL</name>
<comment type="caution">
    <text evidence="3">The sequence shown here is derived from an EMBL/GenBank/DDBJ whole genome shotgun (WGS) entry which is preliminary data.</text>
</comment>
<dbReference type="PANTHER" id="PTHR10948:SF23">
    <property type="entry name" value="TRANSPOSASE INSI FOR INSERTION SEQUENCE ELEMENT IS30A-RELATED"/>
    <property type="match status" value="1"/>
</dbReference>
<evidence type="ECO:0000313" key="3">
    <source>
        <dbReference type="EMBL" id="MFC6423968.1"/>
    </source>
</evidence>
<feature type="region of interest" description="Disordered" evidence="1">
    <location>
        <begin position="111"/>
        <end position="222"/>
    </location>
</feature>
<dbReference type="Proteomes" id="UP001596305">
    <property type="component" value="Unassembled WGS sequence"/>
</dbReference>
<reference evidence="4" key="1">
    <citation type="journal article" date="2019" name="Int. J. Syst. Evol. Microbiol.">
        <title>The Global Catalogue of Microorganisms (GCM) 10K type strain sequencing project: providing services to taxonomists for standard genome sequencing and annotation.</title>
        <authorList>
            <consortium name="The Broad Institute Genomics Platform"/>
            <consortium name="The Broad Institute Genome Sequencing Center for Infectious Disease"/>
            <person name="Wu L."/>
            <person name="Ma J."/>
        </authorList>
    </citation>
    <scope>NUCLEOTIDE SEQUENCE [LARGE SCALE GENOMIC DNA]</scope>
    <source>
        <strain evidence="4">CCUG 47105</strain>
    </source>
</reference>
<sequence>MAAGSSARAIAEALGRPASTISREFARNGGLSANRATVAEECAQAQVKRSATPRLARDQSIRVTVPARLELDWSPQQIAAWLRREHPGEPSMWVSHETIYRAVYLPRSRNLRRDQGQGRQHRRRPRCIQRATGQVQVPDLGPQSRDGRPRLPQRTHRRTCLLLRPSQASAARHEREHRPPPVPLPPKTRQPRSYDRRQAGADPVASPRSSSPRSGLVRSPLF</sequence>
<keyword evidence="4" id="KW-1185">Reference proteome</keyword>
<feature type="compositionally biased region" description="Low complexity" evidence="1">
    <location>
        <begin position="206"/>
        <end position="222"/>
    </location>
</feature>
<evidence type="ECO:0000313" key="4">
    <source>
        <dbReference type="Proteomes" id="UP001596305"/>
    </source>
</evidence>
<evidence type="ECO:0000256" key="1">
    <source>
        <dbReference type="SAM" id="MobiDB-lite"/>
    </source>
</evidence>
<organism evidence="3 4">
    <name type="scientific">Oerskovia paurometabola</name>
    <dbReference type="NCBI Taxonomy" id="162170"/>
    <lineage>
        <taxon>Bacteria</taxon>
        <taxon>Bacillati</taxon>
        <taxon>Actinomycetota</taxon>
        <taxon>Actinomycetes</taxon>
        <taxon>Micrococcales</taxon>
        <taxon>Cellulomonadaceae</taxon>
        <taxon>Oerskovia</taxon>
    </lineage>
</organism>
<dbReference type="PANTHER" id="PTHR10948">
    <property type="entry name" value="TRANSPOSASE"/>
    <property type="match status" value="1"/>
</dbReference>
<protein>
    <submittedName>
        <fullName evidence="3">Transposase</fullName>
    </submittedName>
</protein>